<evidence type="ECO:0000313" key="1">
    <source>
        <dbReference type="EMBL" id="RMZ96351.1"/>
    </source>
</evidence>
<dbReference type="Proteomes" id="UP000276133">
    <property type="component" value="Unassembled WGS sequence"/>
</dbReference>
<organism evidence="1 2">
    <name type="scientific">Brachionus plicatilis</name>
    <name type="common">Marine rotifer</name>
    <name type="synonym">Brachionus muelleri</name>
    <dbReference type="NCBI Taxonomy" id="10195"/>
    <lineage>
        <taxon>Eukaryota</taxon>
        <taxon>Metazoa</taxon>
        <taxon>Spiralia</taxon>
        <taxon>Gnathifera</taxon>
        <taxon>Rotifera</taxon>
        <taxon>Eurotatoria</taxon>
        <taxon>Monogononta</taxon>
        <taxon>Pseudotrocha</taxon>
        <taxon>Ploima</taxon>
        <taxon>Brachionidae</taxon>
        <taxon>Brachionus</taxon>
    </lineage>
</organism>
<comment type="caution">
    <text evidence="1">The sequence shown here is derived from an EMBL/GenBank/DDBJ whole genome shotgun (WGS) entry which is preliminary data.</text>
</comment>
<protein>
    <submittedName>
        <fullName evidence="1">Uncharacterized protein</fullName>
    </submittedName>
</protein>
<dbReference type="AlphaFoldDB" id="A0A3M7PB70"/>
<dbReference type="EMBL" id="REGN01012281">
    <property type="protein sequence ID" value="RMZ96351.1"/>
    <property type="molecule type" value="Genomic_DNA"/>
</dbReference>
<name>A0A3M7PB70_BRAPC</name>
<sequence>MVELIMEFTKKISIFRLRFNPYHFQFFHPVRLYDKLKQSTLRKLLNYKPWVWVKRALGVLGFL</sequence>
<gene>
    <name evidence="1" type="ORF">BpHYR1_004285</name>
</gene>
<reference evidence="1 2" key="1">
    <citation type="journal article" date="2018" name="Sci. Rep.">
        <title>Genomic signatures of local adaptation to the degree of environmental predictability in rotifers.</title>
        <authorList>
            <person name="Franch-Gras L."/>
            <person name="Hahn C."/>
            <person name="Garcia-Roger E.M."/>
            <person name="Carmona M.J."/>
            <person name="Serra M."/>
            <person name="Gomez A."/>
        </authorList>
    </citation>
    <scope>NUCLEOTIDE SEQUENCE [LARGE SCALE GENOMIC DNA]</scope>
    <source>
        <strain evidence="1">HYR1</strain>
    </source>
</reference>
<evidence type="ECO:0000313" key="2">
    <source>
        <dbReference type="Proteomes" id="UP000276133"/>
    </source>
</evidence>
<accession>A0A3M7PB70</accession>
<keyword evidence="2" id="KW-1185">Reference proteome</keyword>
<proteinExistence type="predicted"/>